<evidence type="ECO:0000259" key="10">
    <source>
        <dbReference type="Pfam" id="PF06148"/>
    </source>
</evidence>
<dbReference type="Pfam" id="PF06148">
    <property type="entry name" value="COG2_N"/>
    <property type="match status" value="1"/>
</dbReference>
<dbReference type="PANTHER" id="PTHR12961">
    <property type="entry name" value="CONSERVED OLIGOMERIC GOLGI COMPLEX COMPONENT 2"/>
    <property type="match status" value="1"/>
</dbReference>
<comment type="similarity">
    <text evidence="2">Belongs to the COG2 family.</text>
</comment>
<keyword evidence="5" id="KW-0653">Protein transport</keyword>
<keyword evidence="4" id="KW-0813">Transport</keyword>
<dbReference type="GO" id="GO:0000139">
    <property type="term" value="C:Golgi membrane"/>
    <property type="evidence" value="ECO:0007669"/>
    <property type="project" value="UniProtKB-SubCell"/>
</dbReference>
<feature type="domain" description="COG complex component COG2 C-terminal" evidence="11">
    <location>
        <begin position="401"/>
        <end position="663"/>
    </location>
</feature>
<evidence type="ECO:0000256" key="5">
    <source>
        <dbReference type="ARBA" id="ARBA00022927"/>
    </source>
</evidence>
<proteinExistence type="inferred from homology"/>
<organism evidence="12 13">
    <name type="scientific">Kockovaella imperatae</name>
    <dbReference type="NCBI Taxonomy" id="4999"/>
    <lineage>
        <taxon>Eukaryota</taxon>
        <taxon>Fungi</taxon>
        <taxon>Dikarya</taxon>
        <taxon>Basidiomycota</taxon>
        <taxon>Agaricomycotina</taxon>
        <taxon>Tremellomycetes</taxon>
        <taxon>Tremellales</taxon>
        <taxon>Cuniculitremaceae</taxon>
        <taxon>Kockovaella</taxon>
    </lineage>
</organism>
<dbReference type="GO" id="GO:0015031">
    <property type="term" value="P:protein transport"/>
    <property type="evidence" value="ECO:0007669"/>
    <property type="project" value="UniProtKB-KW"/>
</dbReference>
<dbReference type="OrthoDB" id="332281at2759"/>
<dbReference type="Proteomes" id="UP000193218">
    <property type="component" value="Unassembled WGS sequence"/>
</dbReference>
<dbReference type="InterPro" id="IPR009316">
    <property type="entry name" value="COG2"/>
</dbReference>
<evidence type="ECO:0000259" key="11">
    <source>
        <dbReference type="Pfam" id="PF12022"/>
    </source>
</evidence>
<keyword evidence="13" id="KW-1185">Reference proteome</keyword>
<evidence type="ECO:0000256" key="4">
    <source>
        <dbReference type="ARBA" id="ARBA00022448"/>
    </source>
</evidence>
<dbReference type="Pfam" id="PF12022">
    <property type="entry name" value="COG2_C"/>
    <property type="match status" value="1"/>
</dbReference>
<gene>
    <name evidence="12" type="ORF">BD324DRAFT_682709</name>
</gene>
<dbReference type="InterPro" id="IPR024603">
    <property type="entry name" value="COG_complex_COG2_C"/>
</dbReference>
<dbReference type="GO" id="GO:0006891">
    <property type="term" value="P:intra-Golgi vesicle-mediated transport"/>
    <property type="evidence" value="ECO:0007669"/>
    <property type="project" value="TreeGrafter"/>
</dbReference>
<evidence type="ECO:0000256" key="1">
    <source>
        <dbReference type="ARBA" id="ARBA00004395"/>
    </source>
</evidence>
<dbReference type="EMBL" id="NBSH01000011">
    <property type="protein sequence ID" value="ORX35364.1"/>
    <property type="molecule type" value="Genomic_DNA"/>
</dbReference>
<evidence type="ECO:0000313" key="13">
    <source>
        <dbReference type="Proteomes" id="UP000193218"/>
    </source>
</evidence>
<dbReference type="GO" id="GO:0007030">
    <property type="term" value="P:Golgi organization"/>
    <property type="evidence" value="ECO:0007669"/>
    <property type="project" value="InterPro"/>
</dbReference>
<dbReference type="PANTHER" id="PTHR12961:SF0">
    <property type="entry name" value="CONSERVED OLIGOMERIC GOLGI COMPLEX SUBUNIT 2"/>
    <property type="match status" value="1"/>
</dbReference>
<keyword evidence="6" id="KW-0333">Golgi apparatus</keyword>
<evidence type="ECO:0000256" key="9">
    <source>
        <dbReference type="SAM" id="MobiDB-lite"/>
    </source>
</evidence>
<accession>A0A1Y1UCW2</accession>
<dbReference type="AlphaFoldDB" id="A0A1Y1UCW2"/>
<feature type="region of interest" description="Disordered" evidence="9">
    <location>
        <begin position="1"/>
        <end position="27"/>
    </location>
</feature>
<dbReference type="InParanoid" id="A0A1Y1UCW2"/>
<comment type="caution">
    <text evidence="12">The sequence shown here is derived from an EMBL/GenBank/DDBJ whole genome shotgun (WGS) entry which is preliminary data.</text>
</comment>
<dbReference type="GeneID" id="33560971"/>
<sequence>MEGDPFLRAPEASPRPSTERSLDLPSLQPLSHNHPLLSAPDFNVDTFLLSRIYIPLEELRAELREYLGVLREELVQLINDDYEEFISLGTGLRGEGERLKSLQEPLHDLQSEVGTVRDKLKVHQDAIQEQLDERATLREEKTLLDLLQRLFDTLDRAESLLDGPDEDRSKLVQRAASEYNQLVYLIGKAAAEGCQIVDAVTPRVEAIKLRLGTDLAALLRGAMDSPGKIKSVLKTYELIEGYAEAAEVVRTAFRAFCQDTITSTTLMVPNANLPETPQTPITPMVSVQTFDFSPDKLADETPLATLFNRVLTQVQSYSALLTISDDLSPQFDLYSSVIWPEVAEAIMDKLGSTIFAAGRPDDLHQNYTITHDFIAHLESLAPSGDAIISARSSPISETFERRWQLPVYFQLRWKEIVTSLETALAAPSTATAPWCLSQSAAAWKAISTCFDDKVFLPELAHRFWRLTLQISARYNTWLRTRLEECSSDEAGDDQALRHSASAVADLATLRLKIRDVPRITSLHTHLDIPTDPYTAKIIDILTRRCSDSLKLVRAVASQFRAAPSKSAEITPSYFIPSILKPLHDFYASRPTLATTYGPEWSTTVFDAVCVAYAGILAGVRKTEDLLRRHRKTKKGGFSLFGGGTPQEDSGEEDRFKRQMQVDIEALRADARKLGVEVENLNGWKELVDVVNRPPE</sequence>
<name>A0A1Y1UCW2_9TREE</name>
<evidence type="ECO:0000256" key="6">
    <source>
        <dbReference type="ARBA" id="ARBA00023034"/>
    </source>
</evidence>
<reference evidence="12 13" key="1">
    <citation type="submission" date="2017-03" db="EMBL/GenBank/DDBJ databases">
        <title>Widespread Adenine N6-methylation of Active Genes in Fungi.</title>
        <authorList>
            <consortium name="DOE Joint Genome Institute"/>
            <person name="Mondo S.J."/>
            <person name="Dannebaum R.O."/>
            <person name="Kuo R.C."/>
            <person name="Louie K.B."/>
            <person name="Bewick A.J."/>
            <person name="Labutti K."/>
            <person name="Haridas S."/>
            <person name="Kuo A."/>
            <person name="Salamov A."/>
            <person name="Ahrendt S.R."/>
            <person name="Lau R."/>
            <person name="Bowen B.P."/>
            <person name="Lipzen A."/>
            <person name="Sullivan W."/>
            <person name="Andreopoulos W.B."/>
            <person name="Clum A."/>
            <person name="Lindquist E."/>
            <person name="Daum C."/>
            <person name="Northen T.R."/>
            <person name="Ramamoorthy G."/>
            <person name="Schmitz R.J."/>
            <person name="Gryganskyi A."/>
            <person name="Culley D."/>
            <person name="Magnuson J."/>
            <person name="James T.Y."/>
            <person name="O'Malley M.A."/>
            <person name="Stajich J.E."/>
            <person name="Spatafora J.W."/>
            <person name="Visel A."/>
            <person name="Grigoriev I.V."/>
        </authorList>
    </citation>
    <scope>NUCLEOTIDE SEQUENCE [LARGE SCALE GENOMIC DNA]</scope>
    <source>
        <strain evidence="12 13">NRRL Y-17943</strain>
    </source>
</reference>
<evidence type="ECO:0000256" key="7">
    <source>
        <dbReference type="ARBA" id="ARBA00023136"/>
    </source>
</evidence>
<evidence type="ECO:0000313" key="12">
    <source>
        <dbReference type="EMBL" id="ORX35364.1"/>
    </source>
</evidence>
<comment type="subcellular location">
    <subcellularLocation>
        <location evidence="1">Golgi apparatus membrane</location>
        <topology evidence="1">Peripheral membrane protein</topology>
    </subcellularLocation>
</comment>
<evidence type="ECO:0000256" key="8">
    <source>
        <dbReference type="ARBA" id="ARBA00031344"/>
    </source>
</evidence>
<evidence type="ECO:0000256" key="3">
    <source>
        <dbReference type="ARBA" id="ARBA00020977"/>
    </source>
</evidence>
<dbReference type="InterPro" id="IPR024602">
    <property type="entry name" value="COG_su2_N"/>
</dbReference>
<dbReference type="STRING" id="4999.A0A1Y1UCW2"/>
<keyword evidence="7" id="KW-0472">Membrane</keyword>
<evidence type="ECO:0000256" key="2">
    <source>
        <dbReference type="ARBA" id="ARBA00007603"/>
    </source>
</evidence>
<feature type="domain" description="Conserved oligomeric Golgi complex subunit 2 N-terminal" evidence="10">
    <location>
        <begin position="31"/>
        <end position="102"/>
    </location>
</feature>
<dbReference type="GO" id="GO:0017119">
    <property type="term" value="C:Golgi transport complex"/>
    <property type="evidence" value="ECO:0007669"/>
    <property type="project" value="TreeGrafter"/>
</dbReference>
<protein>
    <recommendedName>
        <fullName evidence="3">Conserved oligomeric Golgi complex subunit 2</fullName>
    </recommendedName>
    <alternativeName>
        <fullName evidence="8">Component of oligomeric Golgi complex 2</fullName>
    </alternativeName>
</protein>
<dbReference type="RefSeq" id="XP_021869554.1">
    <property type="nucleotide sequence ID" value="XM_022019162.1"/>
</dbReference>